<evidence type="ECO:0000256" key="8">
    <source>
        <dbReference type="ARBA" id="ARBA00022729"/>
    </source>
</evidence>
<keyword evidence="6" id="KW-0533">Nickel</keyword>
<evidence type="ECO:0000256" key="7">
    <source>
        <dbReference type="ARBA" id="ARBA00022692"/>
    </source>
</evidence>
<dbReference type="AlphaFoldDB" id="A0A4R6BAU7"/>
<evidence type="ECO:0000256" key="6">
    <source>
        <dbReference type="ARBA" id="ARBA00022596"/>
    </source>
</evidence>
<dbReference type="GO" id="GO:0006865">
    <property type="term" value="P:amino acid transport"/>
    <property type="evidence" value="ECO:0007669"/>
    <property type="project" value="UniProtKB-KW"/>
</dbReference>
<dbReference type="InterPro" id="IPR010065">
    <property type="entry name" value="AA_ABC_transptr_permease_3TM"/>
</dbReference>
<feature type="transmembrane region" description="Helical" evidence="13">
    <location>
        <begin position="448"/>
        <end position="467"/>
    </location>
</feature>
<proteinExistence type="inferred from homology"/>
<keyword evidence="11" id="KW-0406">Ion transport</keyword>
<keyword evidence="8" id="KW-0732">Signal</keyword>
<dbReference type="InterPro" id="IPR018313">
    <property type="entry name" value="SBP_3_CS"/>
</dbReference>
<gene>
    <name evidence="15" type="ORF">ERX27_10365</name>
</gene>
<dbReference type="SMART" id="SM00079">
    <property type="entry name" value="PBPe"/>
    <property type="match status" value="1"/>
</dbReference>
<dbReference type="FunFam" id="1.10.3720.10:FF:000033">
    <property type="entry name" value="Polar amino acid ABC transporter permease"/>
    <property type="match status" value="1"/>
</dbReference>
<dbReference type="GO" id="GO:0015675">
    <property type="term" value="P:nickel cation transport"/>
    <property type="evidence" value="ECO:0007669"/>
    <property type="project" value="UniProtKB-KW"/>
</dbReference>
<dbReference type="GO" id="GO:0043190">
    <property type="term" value="C:ATP-binding cassette (ABC) transporter complex"/>
    <property type="evidence" value="ECO:0007669"/>
    <property type="project" value="InterPro"/>
</dbReference>
<dbReference type="OrthoDB" id="9774451at2"/>
<feature type="domain" description="ABC transmembrane type-1" evidence="14">
    <location>
        <begin position="281"/>
        <end position="470"/>
    </location>
</feature>
<reference evidence="15 16" key="1">
    <citation type="submission" date="2019-01" db="EMBL/GenBank/DDBJ databases">
        <title>Draft genome sequences of the type strains of six Macrococcus species.</title>
        <authorList>
            <person name="Mazhar S."/>
            <person name="Altermann E."/>
            <person name="Hill C."/>
            <person name="Mcauliffe O."/>
        </authorList>
    </citation>
    <scope>NUCLEOTIDE SEQUENCE [LARGE SCALE GENOMIC DNA]</scope>
    <source>
        <strain evidence="15 16">CCM4811</strain>
    </source>
</reference>
<organism evidence="15 16">
    <name type="scientific">Macrococcus brunensis</name>
    <dbReference type="NCBI Taxonomy" id="198483"/>
    <lineage>
        <taxon>Bacteria</taxon>
        <taxon>Bacillati</taxon>
        <taxon>Bacillota</taxon>
        <taxon>Bacilli</taxon>
        <taxon>Bacillales</taxon>
        <taxon>Staphylococcaceae</taxon>
        <taxon>Macrococcus</taxon>
    </lineage>
</organism>
<evidence type="ECO:0000256" key="4">
    <source>
        <dbReference type="ARBA" id="ARBA00022448"/>
    </source>
</evidence>
<keyword evidence="11" id="KW-0921">Nickel transport</keyword>
<keyword evidence="12 13" id="KW-0472">Membrane</keyword>
<evidence type="ECO:0000256" key="5">
    <source>
        <dbReference type="ARBA" id="ARBA00022475"/>
    </source>
</evidence>
<dbReference type="PANTHER" id="PTHR30614">
    <property type="entry name" value="MEMBRANE COMPONENT OF AMINO ACID ABC TRANSPORTER"/>
    <property type="match status" value="1"/>
</dbReference>
<feature type="transmembrane region" description="Helical" evidence="13">
    <location>
        <begin position="344"/>
        <end position="367"/>
    </location>
</feature>
<dbReference type="InterPro" id="IPR001638">
    <property type="entry name" value="Solute-binding_3/MltF_N"/>
</dbReference>
<evidence type="ECO:0000256" key="12">
    <source>
        <dbReference type="ARBA" id="ARBA00023136"/>
    </source>
</evidence>
<dbReference type="Proteomes" id="UP000295310">
    <property type="component" value="Unassembled WGS sequence"/>
</dbReference>
<dbReference type="Gene3D" id="3.40.190.10">
    <property type="entry name" value="Periplasmic binding protein-like II"/>
    <property type="match status" value="2"/>
</dbReference>
<comment type="caution">
    <text evidence="15">The sequence shown here is derived from an EMBL/GenBank/DDBJ whole genome shotgun (WGS) entry which is preliminary data.</text>
</comment>
<evidence type="ECO:0000256" key="10">
    <source>
        <dbReference type="ARBA" id="ARBA00022989"/>
    </source>
</evidence>
<protein>
    <submittedName>
        <fullName evidence="15">Transporter substrate-binding domain-containing protein</fullName>
    </submittedName>
</protein>
<keyword evidence="9" id="KW-0029">Amino-acid transport</keyword>
<evidence type="ECO:0000256" key="9">
    <source>
        <dbReference type="ARBA" id="ARBA00022970"/>
    </source>
</evidence>
<feature type="transmembrane region" description="Helical" evidence="13">
    <location>
        <begin position="276"/>
        <end position="305"/>
    </location>
</feature>
<dbReference type="CDD" id="cd13620">
    <property type="entry name" value="PBP2_GltS"/>
    <property type="match status" value="1"/>
</dbReference>
<keyword evidence="16" id="KW-1185">Reference proteome</keyword>
<dbReference type="Gene3D" id="1.10.3720.10">
    <property type="entry name" value="MetI-like"/>
    <property type="match status" value="1"/>
</dbReference>
<comment type="similarity">
    <text evidence="2">Belongs to the binding-protein-dependent transport system permease family. HisMQ subfamily.</text>
</comment>
<evidence type="ECO:0000256" key="1">
    <source>
        <dbReference type="ARBA" id="ARBA00004651"/>
    </source>
</evidence>
<evidence type="ECO:0000256" key="11">
    <source>
        <dbReference type="ARBA" id="ARBA00023112"/>
    </source>
</evidence>
<dbReference type="Pfam" id="PF00528">
    <property type="entry name" value="BPD_transp_1"/>
    <property type="match status" value="1"/>
</dbReference>
<comment type="similarity">
    <text evidence="3">Belongs to the bacterial solute-binding protein 3 family.</text>
</comment>
<keyword evidence="7 13" id="KW-0812">Transmembrane</keyword>
<dbReference type="PROSITE" id="PS50928">
    <property type="entry name" value="ABC_TM1"/>
    <property type="match status" value="1"/>
</dbReference>
<dbReference type="InterPro" id="IPR043429">
    <property type="entry name" value="ArtM/GltK/GlnP/TcyL/YhdX-like"/>
</dbReference>
<evidence type="ECO:0000256" key="3">
    <source>
        <dbReference type="ARBA" id="ARBA00010333"/>
    </source>
</evidence>
<accession>A0A4R6BAU7</accession>
<dbReference type="CDD" id="cd06261">
    <property type="entry name" value="TM_PBP2"/>
    <property type="match status" value="1"/>
</dbReference>
<dbReference type="PROSITE" id="PS01039">
    <property type="entry name" value="SBP_BACTERIAL_3"/>
    <property type="match status" value="1"/>
</dbReference>
<name>A0A4R6BAU7_9STAP</name>
<evidence type="ECO:0000256" key="2">
    <source>
        <dbReference type="ARBA" id="ARBA00010072"/>
    </source>
</evidence>
<keyword evidence="4 13" id="KW-0813">Transport</keyword>
<feature type="transmembrane region" description="Helical" evidence="13">
    <location>
        <begin position="416"/>
        <end position="436"/>
    </location>
</feature>
<dbReference type="InterPro" id="IPR035906">
    <property type="entry name" value="MetI-like_sf"/>
</dbReference>
<evidence type="ECO:0000313" key="15">
    <source>
        <dbReference type="EMBL" id="TDL93424.1"/>
    </source>
</evidence>
<evidence type="ECO:0000259" key="14">
    <source>
        <dbReference type="PROSITE" id="PS50928"/>
    </source>
</evidence>
<dbReference type="Pfam" id="PF00497">
    <property type="entry name" value="SBP_bac_3"/>
    <property type="match status" value="1"/>
</dbReference>
<keyword evidence="5" id="KW-1003">Cell membrane</keyword>
<dbReference type="EMBL" id="SCWA01000025">
    <property type="protein sequence ID" value="TDL93424.1"/>
    <property type="molecule type" value="Genomic_DNA"/>
</dbReference>
<dbReference type="PANTHER" id="PTHR30614:SF20">
    <property type="entry name" value="GLUTAMINE TRANSPORT SYSTEM PERMEASE PROTEIN GLNP"/>
    <property type="match status" value="1"/>
</dbReference>
<dbReference type="SMART" id="SM00062">
    <property type="entry name" value="PBPb"/>
    <property type="match status" value="1"/>
</dbReference>
<dbReference type="InterPro" id="IPR001320">
    <property type="entry name" value="Iontro_rcpt_C"/>
</dbReference>
<keyword evidence="10 13" id="KW-1133">Transmembrane helix</keyword>
<dbReference type="SUPFAM" id="SSF161098">
    <property type="entry name" value="MetI-like"/>
    <property type="match status" value="1"/>
</dbReference>
<dbReference type="SUPFAM" id="SSF53850">
    <property type="entry name" value="Periplasmic binding protein-like II"/>
    <property type="match status" value="1"/>
</dbReference>
<evidence type="ECO:0000256" key="13">
    <source>
        <dbReference type="RuleBase" id="RU363032"/>
    </source>
</evidence>
<dbReference type="InterPro" id="IPR000515">
    <property type="entry name" value="MetI-like"/>
</dbReference>
<dbReference type="NCBIfam" id="TIGR01726">
    <property type="entry name" value="HEQRo_perm_3TM"/>
    <property type="match status" value="1"/>
</dbReference>
<evidence type="ECO:0000313" key="16">
    <source>
        <dbReference type="Proteomes" id="UP000295310"/>
    </source>
</evidence>
<sequence length="481" mass="52755">MKNVWVFMLITLLLLTGFPVDHVSAKEDQLDVIKKRGELRVGLSADYAPYEFERTVNGKREYVGIDIELAKKIAKDLGVELKIVNMQFDSLLGSLKTGKIDVIISGMSPTPERKKEVDFTDEYMQVKQRMVVQKKNQQKLKTVEDFKGKGVAAQKQTTQEELAQTELPESNLTSLTRLPEAIMSLNTGKVDGVIMEGPVADAYLSQNTQLAYSDLEFGNADKGTAIALPKDSPKLLDALNASIKEVNDQKLIEGYKEKANEAMFDDGSFLSKYGIYFLQGLGATILISLLGVVLGSLFGGIFAFMKLSTNKILKAIAWVYIEFIRGTPLLVQVFLVYFGTTAVLGLDLSAFVCGAIALILNCGAYIAEIIRAGIKAVDKGQMEAARSLGLSHAQAMNKVIMPQAIKNILPALGNEFITVIKESSIVSVIGVSELMFNAQVVQGASFDPFTPLLIVAIVYFLLTFGLSRVMNLFERRMSVSD</sequence>
<comment type="subcellular location">
    <subcellularLocation>
        <location evidence="1 13">Cell membrane</location>
        <topology evidence="1 13">Multi-pass membrane protein</topology>
    </subcellularLocation>
</comment>
<feature type="transmembrane region" description="Helical" evidence="13">
    <location>
        <begin position="317"/>
        <end position="338"/>
    </location>
</feature>
<dbReference type="GO" id="GO:0015276">
    <property type="term" value="F:ligand-gated monoatomic ion channel activity"/>
    <property type="evidence" value="ECO:0007669"/>
    <property type="project" value="InterPro"/>
</dbReference>